<dbReference type="Gene3D" id="2.60.40.60">
    <property type="entry name" value="Cadherins"/>
    <property type="match status" value="1"/>
</dbReference>
<dbReference type="PROSITE" id="PS51170">
    <property type="entry name" value="CW"/>
    <property type="match status" value="1"/>
</dbReference>
<proteinExistence type="predicted"/>
<evidence type="ECO:0000259" key="6">
    <source>
        <dbReference type="Pfam" id="PF13229"/>
    </source>
</evidence>
<feature type="region of interest" description="Disordered" evidence="3">
    <location>
        <begin position="656"/>
        <end position="758"/>
    </location>
</feature>
<dbReference type="InterPro" id="IPR011050">
    <property type="entry name" value="Pectin_lyase_fold/virulence"/>
</dbReference>
<dbReference type="SMART" id="SM00710">
    <property type="entry name" value="PbH1"/>
    <property type="match status" value="7"/>
</dbReference>
<dbReference type="Pfam" id="PF12708">
    <property type="entry name" value="Pect-lyase_RHGA_epim"/>
    <property type="match status" value="1"/>
</dbReference>
<feature type="signal peptide" evidence="4">
    <location>
        <begin position="1"/>
        <end position="28"/>
    </location>
</feature>
<evidence type="ECO:0000256" key="1">
    <source>
        <dbReference type="ARBA" id="ARBA00022737"/>
    </source>
</evidence>
<dbReference type="EMBL" id="AJGH01000063">
    <property type="protein sequence ID" value="EIC95899.1"/>
    <property type="molecule type" value="Genomic_DNA"/>
</dbReference>
<dbReference type="GO" id="GO:0016829">
    <property type="term" value="F:lyase activity"/>
    <property type="evidence" value="ECO:0007669"/>
    <property type="project" value="UniProtKB-KW"/>
</dbReference>
<dbReference type="CDD" id="cd11304">
    <property type="entry name" value="Cadherin_repeat"/>
    <property type="match status" value="1"/>
</dbReference>
<feature type="domain" description="Rhamnogalacturonase A/B/Epimerase-like pectate lyase" evidence="5">
    <location>
        <begin position="44"/>
        <end position="89"/>
    </location>
</feature>
<dbReference type="PATRIC" id="fig|1095750.3.peg.1360"/>
<dbReference type="GO" id="GO:0005509">
    <property type="term" value="F:calcium ion binding"/>
    <property type="evidence" value="ECO:0007669"/>
    <property type="project" value="InterPro"/>
</dbReference>
<feature type="repeat" description="Cell wall-binding" evidence="2">
    <location>
        <begin position="813"/>
        <end position="832"/>
    </location>
</feature>
<dbReference type="Gene3D" id="2.160.20.10">
    <property type="entry name" value="Single-stranded right-handed beta-helix, Pectin lyase-like"/>
    <property type="match status" value="1"/>
</dbReference>
<keyword evidence="1" id="KW-0677">Repeat</keyword>
<accession>I0R891</accession>
<dbReference type="Proteomes" id="UP000005039">
    <property type="component" value="Unassembled WGS sequence"/>
</dbReference>
<dbReference type="InterPro" id="IPR012334">
    <property type="entry name" value="Pectin_lyas_fold"/>
</dbReference>
<comment type="caution">
    <text evidence="7">The sequence shown here is derived from an EMBL/GenBank/DDBJ whole genome shotgun (WGS) entry which is preliminary data.</text>
</comment>
<dbReference type="InterPro" id="IPR024535">
    <property type="entry name" value="RHGA/B-epi-like_pectate_lyase"/>
</dbReference>
<evidence type="ECO:0000256" key="4">
    <source>
        <dbReference type="SAM" id="SignalP"/>
    </source>
</evidence>
<keyword evidence="7" id="KW-0456">Lyase</keyword>
<evidence type="ECO:0000313" key="7">
    <source>
        <dbReference type="EMBL" id="EIC95899.1"/>
    </source>
</evidence>
<dbReference type="eggNOG" id="COG2931">
    <property type="taxonomic scope" value="Bacteria"/>
</dbReference>
<feature type="chain" id="PRO_5003632838" evidence="4">
    <location>
        <begin position="29"/>
        <end position="908"/>
    </location>
</feature>
<dbReference type="GO" id="GO:0016020">
    <property type="term" value="C:membrane"/>
    <property type="evidence" value="ECO:0007669"/>
    <property type="project" value="InterPro"/>
</dbReference>
<feature type="compositionally biased region" description="Gly residues" evidence="3">
    <location>
        <begin position="729"/>
        <end position="738"/>
    </location>
</feature>
<evidence type="ECO:0000256" key="3">
    <source>
        <dbReference type="SAM" id="MobiDB-lite"/>
    </source>
</evidence>
<dbReference type="Pfam" id="PF01473">
    <property type="entry name" value="Choline_bind_1"/>
    <property type="match status" value="1"/>
</dbReference>
<dbReference type="InterPro" id="IPR039448">
    <property type="entry name" value="Beta_helix"/>
</dbReference>
<evidence type="ECO:0000256" key="2">
    <source>
        <dbReference type="PROSITE-ProRule" id="PRU00591"/>
    </source>
</evidence>
<dbReference type="SUPFAM" id="SSF69360">
    <property type="entry name" value="Cell wall binding repeat"/>
    <property type="match status" value="1"/>
</dbReference>
<feature type="domain" description="Right handed beta helix" evidence="6">
    <location>
        <begin position="152"/>
        <end position="280"/>
    </location>
</feature>
<keyword evidence="8" id="KW-1185">Reference proteome</keyword>
<dbReference type="InterPro" id="IPR018337">
    <property type="entry name" value="Cell_wall/Cho-bd_repeat"/>
</dbReference>
<keyword evidence="4" id="KW-0732">Signal</keyword>
<dbReference type="InterPro" id="IPR015919">
    <property type="entry name" value="Cadherin-like_sf"/>
</dbReference>
<dbReference type="RefSeq" id="WP_008753946.1">
    <property type="nucleotide sequence ID" value="NZ_AJGH01000063.1"/>
</dbReference>
<dbReference type="eggNOG" id="COG5434">
    <property type="taxonomic scope" value="Bacteria"/>
</dbReference>
<dbReference type="AlphaFoldDB" id="I0R891"/>
<dbReference type="Pfam" id="PF19127">
    <property type="entry name" value="Choline_bind_3"/>
    <property type="match status" value="1"/>
</dbReference>
<dbReference type="Gene3D" id="2.10.270.10">
    <property type="entry name" value="Cholin Binding"/>
    <property type="match status" value="1"/>
</dbReference>
<reference evidence="7 8" key="1">
    <citation type="submission" date="2012-03" db="EMBL/GenBank/DDBJ databases">
        <authorList>
            <person name="Durkin A.S."/>
            <person name="McCorrison J."/>
            <person name="Torralba M."/>
            <person name="Gillis M."/>
            <person name="Methe B."/>
            <person name="Sutton G."/>
            <person name="Nelson K.E."/>
        </authorList>
    </citation>
    <scope>NUCLEOTIDE SEQUENCE [LARGE SCALE GENOMIC DNA]</scope>
    <source>
        <strain evidence="7 8">F0468</strain>
    </source>
</reference>
<gene>
    <name evidence="7" type="ORF">HMPREF9970_2118</name>
</gene>
<sequence length="908" mass="97284">MIFKRNRSVCFMSIVVCFLFIFSQKASASTGVYVPDPVTSFVANVKDAAYGATGDGVSDDTAAIQRAIDAVSAAGGGIVDIPAGNYMINTLYQTGNSYEKAGLVLKSNIIVRIASGATLYAIPNGEKSYQMFSITHVDNVHIIGGRLIGDRDNHIGNLGQTGYGVRITDATNVVIEDLYAGEFWGDGVFLGENSKNITIYKVICDHNRRQGMSIVGGQNVKILESEFKHSDGTPPKSGIDIEPEGDYPIAKDIEIRGCLFEGNTTGFVVSNQYANSVAANITFADNTVRDNIYGVNLVGLKGGLVTGNKVYNDQTITEIDIHWGIRLRNNGRYSTSNVKVSGNTVYGGNIVDSTGESSNTVQNNTFKSAVYILGIAHAGKTLSAKVYDGDYGELHVHNSILVPASSISSYQWYADGTAIDGATGSSYIPTAADSGKKITVRVQYTDKAGNVEDALSSPTLPVNYANHAPTDITLNPLFIYSNEYLAEVGRLSTTDPDAGDSHTYTVDDERFEVVYDNLLRLKGDNYIPFGSIGTITLNVTATDALGASFTKAFTIEVTKPKNQPPKKITLSKNTVTSGIPGEVVGKLTTIDLNVGDTHTYTLSDSRFEVSSDGMLKLKEGVSVDAATESSIYLQVRATDSGGWVCTENFTLQVQSGTTNNNGATNNAGTANNSGATNNTGAANNKGATNNTGTANNNGATNNTGTANNNGATNNTGISTPSVPERSKRGGLGSSGGRDSGSSSHSRRSTGLKNGGASSNSYSYIQTGGKVYSQGSWKKEGSIWRLEVDGSRAKSAWAYILENWYLLNDREEMVTGWANVDGRWYFMDSSGAMRSGWLKDASGEWYYLNPISDGTKGAMRVGWHQIDNKWYYFNTVSDGTQGRMLKSRRTPDGYLLKADGSWDESVSKE</sequence>
<protein>
    <submittedName>
        <fullName evidence="7">Pectate lyase family protein</fullName>
    </submittedName>
</protein>
<feature type="compositionally biased region" description="Low complexity" evidence="3">
    <location>
        <begin position="656"/>
        <end position="716"/>
    </location>
</feature>
<organism evidence="7 8">
    <name type="scientific">Lachnoanaerobaculum saburreum F0468</name>
    <dbReference type="NCBI Taxonomy" id="1095750"/>
    <lineage>
        <taxon>Bacteria</taxon>
        <taxon>Bacillati</taxon>
        <taxon>Bacillota</taxon>
        <taxon>Clostridia</taxon>
        <taxon>Lachnospirales</taxon>
        <taxon>Lachnospiraceae</taxon>
        <taxon>Lachnoanaerobaculum</taxon>
    </lineage>
</organism>
<dbReference type="eggNOG" id="COG5263">
    <property type="taxonomic scope" value="Bacteria"/>
</dbReference>
<dbReference type="Pfam" id="PF13229">
    <property type="entry name" value="Beta_helix"/>
    <property type="match status" value="1"/>
</dbReference>
<dbReference type="SUPFAM" id="SSF49313">
    <property type="entry name" value="Cadherin-like"/>
    <property type="match status" value="1"/>
</dbReference>
<evidence type="ECO:0000259" key="5">
    <source>
        <dbReference type="Pfam" id="PF12708"/>
    </source>
</evidence>
<dbReference type="InterPro" id="IPR006626">
    <property type="entry name" value="PbH1"/>
</dbReference>
<evidence type="ECO:0000313" key="8">
    <source>
        <dbReference type="Proteomes" id="UP000005039"/>
    </source>
</evidence>
<name>I0R891_9FIRM</name>
<dbReference type="SUPFAM" id="SSF51126">
    <property type="entry name" value="Pectin lyase-like"/>
    <property type="match status" value="1"/>
</dbReference>